<feature type="region of interest" description="Disordered" evidence="1">
    <location>
        <begin position="1"/>
        <end position="45"/>
    </location>
</feature>
<name>A0A392VAB2_9FABA</name>
<sequence>MVGERGEDRDETATTLGGLSQQALHERPEPTITTTGQQRPMAAQP</sequence>
<reference evidence="2 3" key="1">
    <citation type="journal article" date="2018" name="Front. Plant Sci.">
        <title>Red Clover (Trifolium pratense) and Zigzag Clover (T. medium) - A Picture of Genomic Similarities and Differences.</title>
        <authorList>
            <person name="Dluhosova J."/>
            <person name="Istvanek J."/>
            <person name="Nedelnik J."/>
            <person name="Repkova J."/>
        </authorList>
    </citation>
    <scope>NUCLEOTIDE SEQUENCE [LARGE SCALE GENOMIC DNA]</scope>
    <source>
        <strain evidence="3">cv. 10/8</strain>
        <tissue evidence="2">Leaf</tissue>
    </source>
</reference>
<feature type="compositionally biased region" description="Polar residues" evidence="1">
    <location>
        <begin position="13"/>
        <end position="23"/>
    </location>
</feature>
<dbReference type="AlphaFoldDB" id="A0A392VAB2"/>
<organism evidence="2 3">
    <name type="scientific">Trifolium medium</name>
    <dbReference type="NCBI Taxonomy" id="97028"/>
    <lineage>
        <taxon>Eukaryota</taxon>
        <taxon>Viridiplantae</taxon>
        <taxon>Streptophyta</taxon>
        <taxon>Embryophyta</taxon>
        <taxon>Tracheophyta</taxon>
        <taxon>Spermatophyta</taxon>
        <taxon>Magnoliopsida</taxon>
        <taxon>eudicotyledons</taxon>
        <taxon>Gunneridae</taxon>
        <taxon>Pentapetalae</taxon>
        <taxon>rosids</taxon>
        <taxon>fabids</taxon>
        <taxon>Fabales</taxon>
        <taxon>Fabaceae</taxon>
        <taxon>Papilionoideae</taxon>
        <taxon>50 kb inversion clade</taxon>
        <taxon>NPAAA clade</taxon>
        <taxon>Hologalegina</taxon>
        <taxon>IRL clade</taxon>
        <taxon>Trifolieae</taxon>
        <taxon>Trifolium</taxon>
    </lineage>
</organism>
<evidence type="ECO:0000256" key="1">
    <source>
        <dbReference type="SAM" id="MobiDB-lite"/>
    </source>
</evidence>
<evidence type="ECO:0000313" key="3">
    <source>
        <dbReference type="Proteomes" id="UP000265520"/>
    </source>
</evidence>
<proteinExistence type="predicted"/>
<comment type="caution">
    <text evidence="2">The sequence shown here is derived from an EMBL/GenBank/DDBJ whole genome shotgun (WGS) entry which is preliminary data.</text>
</comment>
<evidence type="ECO:0000313" key="2">
    <source>
        <dbReference type="EMBL" id="MCI83795.1"/>
    </source>
</evidence>
<dbReference type="Proteomes" id="UP000265520">
    <property type="component" value="Unassembled WGS sequence"/>
</dbReference>
<protein>
    <submittedName>
        <fullName evidence="2">Uncharacterized protein</fullName>
    </submittedName>
</protein>
<keyword evidence="3" id="KW-1185">Reference proteome</keyword>
<dbReference type="EMBL" id="LXQA011075659">
    <property type="protein sequence ID" value="MCI83795.1"/>
    <property type="molecule type" value="Genomic_DNA"/>
</dbReference>
<accession>A0A392VAB2</accession>
<feature type="compositionally biased region" description="Basic and acidic residues" evidence="1">
    <location>
        <begin position="1"/>
        <end position="12"/>
    </location>
</feature>